<dbReference type="EMBL" id="JAPNMI010000002">
    <property type="protein sequence ID" value="MCY0788845.1"/>
    <property type="molecule type" value="Genomic_DNA"/>
</dbReference>
<feature type="signal peptide" evidence="2">
    <location>
        <begin position="1"/>
        <end position="22"/>
    </location>
</feature>
<dbReference type="CDD" id="cd00198">
    <property type="entry name" value="vWFA"/>
    <property type="match status" value="1"/>
</dbReference>
<dbReference type="PROSITE" id="PS50234">
    <property type="entry name" value="VWFA"/>
    <property type="match status" value="1"/>
</dbReference>
<dbReference type="Gene3D" id="3.40.50.410">
    <property type="entry name" value="von Willebrand factor, type A domain"/>
    <property type="match status" value="1"/>
</dbReference>
<proteinExistence type="predicted"/>
<dbReference type="InterPro" id="IPR036465">
    <property type="entry name" value="vWFA_dom_sf"/>
</dbReference>
<dbReference type="RefSeq" id="WP_052927439.1">
    <property type="nucleotide sequence ID" value="NZ_JAACFZ010000001.1"/>
</dbReference>
<feature type="chain" id="PRO_5040255458" evidence="2">
    <location>
        <begin position="23"/>
        <end position="245"/>
    </location>
</feature>
<evidence type="ECO:0000313" key="5">
    <source>
        <dbReference type="Proteomes" id="UP001076655"/>
    </source>
</evidence>
<accession>A0A9Q4CL84</accession>
<evidence type="ECO:0000256" key="2">
    <source>
        <dbReference type="SAM" id="SignalP"/>
    </source>
</evidence>
<feature type="domain" description="VWFA" evidence="3">
    <location>
        <begin position="40"/>
        <end position="178"/>
    </location>
</feature>
<dbReference type="InterPro" id="IPR002035">
    <property type="entry name" value="VWF_A"/>
</dbReference>
<organism evidence="4 5">
    <name type="scientific">Morganella morganii</name>
    <name type="common">Proteus morganii</name>
    <dbReference type="NCBI Taxonomy" id="582"/>
    <lineage>
        <taxon>Bacteria</taxon>
        <taxon>Pseudomonadati</taxon>
        <taxon>Pseudomonadota</taxon>
        <taxon>Gammaproteobacteria</taxon>
        <taxon>Enterobacterales</taxon>
        <taxon>Morganellaceae</taxon>
        <taxon>Morganella</taxon>
    </lineage>
</organism>
<feature type="region of interest" description="Disordered" evidence="1">
    <location>
        <begin position="222"/>
        <end position="245"/>
    </location>
</feature>
<name>A0A9Q4CL84_MORMO</name>
<dbReference type="SUPFAM" id="SSF53300">
    <property type="entry name" value="vWA-like"/>
    <property type="match status" value="1"/>
</dbReference>
<dbReference type="AlphaFoldDB" id="A0A9Q4CL84"/>
<feature type="compositionally biased region" description="Basic and acidic residues" evidence="1">
    <location>
        <begin position="231"/>
        <end position="245"/>
    </location>
</feature>
<comment type="caution">
    <text evidence="4">The sequence shown here is derived from an EMBL/GenBank/DDBJ whole genome shotgun (WGS) entry which is preliminary data.</text>
</comment>
<gene>
    <name evidence="4" type="ORF">N0392_03965</name>
</gene>
<evidence type="ECO:0000259" key="3">
    <source>
        <dbReference type="PROSITE" id="PS50234"/>
    </source>
</evidence>
<protein>
    <submittedName>
        <fullName evidence="4">VWA domain-containing protein</fullName>
    </submittedName>
</protein>
<evidence type="ECO:0000313" key="4">
    <source>
        <dbReference type="EMBL" id="MCY0788845.1"/>
    </source>
</evidence>
<evidence type="ECO:0000256" key="1">
    <source>
        <dbReference type="SAM" id="MobiDB-lite"/>
    </source>
</evidence>
<sequence length="245" mass="26942">MSGFIRIFITPLLLLFSASLFAAAETKPAAPEKTVSSDLDLVFVLDKSGSMSGFEQDTIGGYNSVLAENRKKEGNIYVTTVLFNQENSTLHNREPISKVKNLTPDDYTVGGNTALLDAVGVTIEKIRENRKITKNNNVLFIIITDGEENSSSKYSRDKIKAMINSAEKEDKWDFIFLGANIDAIAEAGNIGIKSDNATGYVQDKAGYGKAYEAVNKAVEVKQQSKPITSDWKADVEKDNNERSKK</sequence>
<dbReference type="Pfam" id="PF00092">
    <property type="entry name" value="VWA"/>
    <property type="match status" value="1"/>
</dbReference>
<keyword evidence="2" id="KW-0732">Signal</keyword>
<reference evidence="4" key="1">
    <citation type="submission" date="2022-08" db="EMBL/GenBank/DDBJ databases">
        <authorList>
            <person name="Dale J.L."/>
        </authorList>
    </citation>
    <scope>NUCLEOTIDE SEQUENCE</scope>
    <source>
        <strain evidence="4">2022EL-00758</strain>
    </source>
</reference>
<dbReference type="Proteomes" id="UP001076655">
    <property type="component" value="Unassembled WGS sequence"/>
</dbReference>